<dbReference type="Proteomes" id="UP000013909">
    <property type="component" value="Unassembled WGS sequence"/>
</dbReference>
<evidence type="ECO:0000313" key="2">
    <source>
        <dbReference type="Proteomes" id="UP000013909"/>
    </source>
</evidence>
<sequence>MTLVNQWRERTIPLPKYLNGTPYTDLMHCLRRNIAQELK</sequence>
<protein>
    <submittedName>
        <fullName evidence="1">Uncharacterized protein</fullName>
    </submittedName>
</protein>
<name>R7ZP53_9BACT</name>
<dbReference type="EMBL" id="AQHR01000096">
    <property type="protein sequence ID" value="EON75838.1"/>
    <property type="molecule type" value="Genomic_DNA"/>
</dbReference>
<accession>R7ZP53</accession>
<evidence type="ECO:0000313" key="1">
    <source>
        <dbReference type="EMBL" id="EON75838.1"/>
    </source>
</evidence>
<proteinExistence type="predicted"/>
<dbReference type="STRING" id="1232681.ADIS_3729"/>
<comment type="caution">
    <text evidence="1">The sequence shown here is derived from an EMBL/GenBank/DDBJ whole genome shotgun (WGS) entry which is preliminary data.</text>
</comment>
<keyword evidence="2" id="KW-1185">Reference proteome</keyword>
<gene>
    <name evidence="1" type="ORF">ADIS_3729</name>
</gene>
<organism evidence="1 2">
    <name type="scientific">Lunatimonas lonarensis</name>
    <dbReference type="NCBI Taxonomy" id="1232681"/>
    <lineage>
        <taxon>Bacteria</taxon>
        <taxon>Pseudomonadati</taxon>
        <taxon>Bacteroidota</taxon>
        <taxon>Cytophagia</taxon>
        <taxon>Cytophagales</taxon>
        <taxon>Cyclobacteriaceae</taxon>
    </lineage>
</organism>
<dbReference type="AlphaFoldDB" id="R7ZP53"/>
<reference evidence="1 2" key="1">
    <citation type="submission" date="2013-02" db="EMBL/GenBank/DDBJ databases">
        <title>A novel strain isolated from Lonar lake, Maharashtra, India.</title>
        <authorList>
            <person name="Singh A."/>
        </authorList>
    </citation>
    <scope>NUCLEOTIDE SEQUENCE [LARGE SCALE GENOMIC DNA]</scope>
    <source>
        <strain evidence="1 2">AK24</strain>
    </source>
</reference>